<comment type="caution">
    <text evidence="3">The sequence shown here is derived from an EMBL/GenBank/DDBJ whole genome shotgun (WGS) entry which is preliminary data.</text>
</comment>
<dbReference type="SUPFAM" id="SSF52266">
    <property type="entry name" value="SGNH hydrolase"/>
    <property type="match status" value="1"/>
</dbReference>
<reference evidence="3 4" key="1">
    <citation type="submission" date="2020-08" db="EMBL/GenBank/DDBJ databases">
        <title>Sequencing the genomes of 1000 actinobacteria strains.</title>
        <authorList>
            <person name="Klenk H.-P."/>
        </authorList>
    </citation>
    <scope>NUCLEOTIDE SEQUENCE [LARGE SCALE GENOMIC DNA]</scope>
    <source>
        <strain evidence="3 4">DSM 105783</strain>
    </source>
</reference>
<gene>
    <name evidence="3" type="ORF">HD598_001021</name>
</gene>
<proteinExistence type="predicted"/>
<evidence type="ECO:0000256" key="1">
    <source>
        <dbReference type="SAM" id="Phobius"/>
    </source>
</evidence>
<keyword evidence="1" id="KW-0472">Membrane</keyword>
<dbReference type="PANTHER" id="PTHR30383">
    <property type="entry name" value="THIOESTERASE 1/PROTEASE 1/LYSOPHOSPHOLIPASE L1"/>
    <property type="match status" value="1"/>
</dbReference>
<dbReference type="RefSeq" id="WP_183664259.1">
    <property type="nucleotide sequence ID" value="NZ_BAAARH010000015.1"/>
</dbReference>
<feature type="domain" description="SGNH hydrolase-type esterase" evidence="2">
    <location>
        <begin position="77"/>
        <end position="203"/>
    </location>
</feature>
<sequence length="214" mass="23027">MSKIWKIVLILSIALNVLGLAAIGWYTAHVGPRTVAEQAGIVEPRRTAFQFFADERFDDLPGADTLVIGDSLVEQGRWSELLERPVANRGIYGAKTSEITGWASKIHPETQTVIVWAGTNDALDSVDFAQDYEQLLRAIESATDARIITLTAPPARGFDTSAVNLTINEVSAQHNAVVVDVTDALSQDGMLANDGLHLSGAGYVQVAKLLASKL</sequence>
<name>A0A7W8TSY7_9MICC</name>
<dbReference type="Pfam" id="PF13472">
    <property type="entry name" value="Lipase_GDSL_2"/>
    <property type="match status" value="1"/>
</dbReference>
<keyword evidence="1" id="KW-0812">Transmembrane</keyword>
<accession>A0A7W8TSY7</accession>
<dbReference type="Proteomes" id="UP000580797">
    <property type="component" value="Unassembled WGS sequence"/>
</dbReference>
<evidence type="ECO:0000259" key="2">
    <source>
        <dbReference type="Pfam" id="PF13472"/>
    </source>
</evidence>
<dbReference type="InterPro" id="IPR013830">
    <property type="entry name" value="SGNH_hydro"/>
</dbReference>
<keyword evidence="1" id="KW-1133">Transmembrane helix</keyword>
<protein>
    <recommendedName>
        <fullName evidence="2">SGNH hydrolase-type esterase domain-containing protein</fullName>
    </recommendedName>
</protein>
<dbReference type="InterPro" id="IPR051532">
    <property type="entry name" value="Ester_Hydrolysis_Enzymes"/>
</dbReference>
<evidence type="ECO:0000313" key="4">
    <source>
        <dbReference type="Proteomes" id="UP000580797"/>
    </source>
</evidence>
<dbReference type="InterPro" id="IPR036514">
    <property type="entry name" value="SGNH_hydro_sf"/>
</dbReference>
<dbReference type="EMBL" id="JACHDR010000001">
    <property type="protein sequence ID" value="MBB5512334.1"/>
    <property type="molecule type" value="Genomic_DNA"/>
</dbReference>
<evidence type="ECO:0000313" key="3">
    <source>
        <dbReference type="EMBL" id="MBB5512334.1"/>
    </source>
</evidence>
<dbReference type="AlphaFoldDB" id="A0A7W8TSY7"/>
<organism evidence="3 4">
    <name type="scientific">Neomicrococcus aestuarii</name>
    <dbReference type="NCBI Taxonomy" id="556325"/>
    <lineage>
        <taxon>Bacteria</taxon>
        <taxon>Bacillati</taxon>
        <taxon>Actinomycetota</taxon>
        <taxon>Actinomycetes</taxon>
        <taxon>Micrococcales</taxon>
        <taxon>Micrococcaceae</taxon>
        <taxon>Neomicrococcus</taxon>
    </lineage>
</organism>
<dbReference type="Gene3D" id="3.40.50.1110">
    <property type="entry name" value="SGNH hydrolase"/>
    <property type="match status" value="1"/>
</dbReference>
<feature type="transmembrane region" description="Helical" evidence="1">
    <location>
        <begin position="7"/>
        <end position="28"/>
    </location>
</feature>